<keyword evidence="1" id="KW-0472">Membrane</keyword>
<dbReference type="PANTHER" id="PTHR36974">
    <property type="entry name" value="MEMBRANE PROTEIN-RELATED"/>
    <property type="match status" value="1"/>
</dbReference>
<protein>
    <recommendedName>
        <fullName evidence="4">DoxX family protein</fullName>
    </recommendedName>
</protein>
<proteinExistence type="predicted"/>
<evidence type="ECO:0000313" key="2">
    <source>
        <dbReference type="EMBL" id="OXM13830.1"/>
    </source>
</evidence>
<sequence length="135" mass="14946">MIGLILFAVLMTSACVYHFREPDGFAAMLPDWVPLRLEIIYATAILELVIAILILIPATRGWTGLFTALYLVLIFPANLYAAAKGIPAPGSESASYTALWLRAAAQPLLIWWVLWCTRYPSRDTSLKGPPKRNLA</sequence>
<keyword evidence="1" id="KW-0812">Transmembrane</keyword>
<keyword evidence="3" id="KW-1185">Reference proteome</keyword>
<gene>
    <name evidence="2" type="ORF">CGZ75_20855</name>
</gene>
<dbReference type="EMBL" id="NMUQ01000003">
    <property type="protein sequence ID" value="OXM13830.1"/>
    <property type="molecule type" value="Genomic_DNA"/>
</dbReference>
<evidence type="ECO:0000256" key="1">
    <source>
        <dbReference type="SAM" id="Phobius"/>
    </source>
</evidence>
<evidence type="ECO:0000313" key="3">
    <source>
        <dbReference type="Proteomes" id="UP000215145"/>
    </source>
</evidence>
<dbReference type="OrthoDB" id="327939at2"/>
<name>A0A229NVG3_9BACL</name>
<feature type="transmembrane region" description="Helical" evidence="1">
    <location>
        <begin position="39"/>
        <end position="58"/>
    </location>
</feature>
<organism evidence="2 3">
    <name type="scientific">Paenibacillus herberti</name>
    <dbReference type="NCBI Taxonomy" id="1619309"/>
    <lineage>
        <taxon>Bacteria</taxon>
        <taxon>Bacillati</taxon>
        <taxon>Bacillota</taxon>
        <taxon>Bacilli</taxon>
        <taxon>Bacillales</taxon>
        <taxon>Paenibacillaceae</taxon>
        <taxon>Paenibacillus</taxon>
    </lineage>
</organism>
<feature type="transmembrane region" description="Helical" evidence="1">
    <location>
        <begin position="65"/>
        <end position="83"/>
    </location>
</feature>
<dbReference type="Proteomes" id="UP000215145">
    <property type="component" value="Unassembled WGS sequence"/>
</dbReference>
<evidence type="ECO:0008006" key="4">
    <source>
        <dbReference type="Google" id="ProtNLM"/>
    </source>
</evidence>
<feature type="transmembrane region" description="Helical" evidence="1">
    <location>
        <begin position="95"/>
        <end position="115"/>
    </location>
</feature>
<dbReference type="AlphaFoldDB" id="A0A229NVG3"/>
<dbReference type="PANTHER" id="PTHR36974:SF1">
    <property type="entry name" value="DOXX FAMILY MEMBRANE PROTEIN"/>
    <property type="match status" value="1"/>
</dbReference>
<comment type="caution">
    <text evidence="2">The sequence shown here is derived from an EMBL/GenBank/DDBJ whole genome shotgun (WGS) entry which is preliminary data.</text>
</comment>
<reference evidence="2 3" key="1">
    <citation type="submission" date="2017-07" db="EMBL/GenBank/DDBJ databases">
        <title>Paenibacillus herberti R33 genome sequencing and assembly.</title>
        <authorList>
            <person name="Su W."/>
        </authorList>
    </citation>
    <scope>NUCLEOTIDE SEQUENCE [LARGE SCALE GENOMIC DNA]</scope>
    <source>
        <strain evidence="2 3">R33</strain>
    </source>
</reference>
<keyword evidence="1" id="KW-1133">Transmembrane helix</keyword>
<accession>A0A229NVG3</accession>